<dbReference type="Gene3D" id="3.40.390.10">
    <property type="entry name" value="Collagenase (Catalytic Domain)"/>
    <property type="match status" value="1"/>
</dbReference>
<feature type="compositionally biased region" description="Basic and acidic residues" evidence="1">
    <location>
        <begin position="34"/>
        <end position="44"/>
    </location>
</feature>
<keyword evidence="2" id="KW-0472">Membrane</keyword>
<dbReference type="AlphaFoldDB" id="A0A936NEG7"/>
<sequence length="395" mass="41166">MVLPDPDDPRWRANPTGPSGSPAPETQAPVELSAEERQRQADRLQRKRALQERLNTSGDESAPRVRGAWGTAEGSDDGPDERLSDEPPARRRPWLRRVAFATAAALLASGAALLIMTVSAGTNPLERRGTDGKAAADGAGSTPASVGWAGGDAVVQQADPIDLPTPAPNPAGDPKPLGTPPPIPTEAGNYRFLARQPTSDQPVAFDPCRTIRYLVNDADAPPGGDKVIVDALTDVSAATGLVFEPLGRTDTALSTVSETVRGADGRWSPVVIAWTDPTAEPRLADDVVGFAGGTRLEVQTPSATDGTVQQTDVYVSGVIALDGPQIAGILDYSPNGRAEAVAVVKHEAAHLVGLDHVDDPSEIMNPRGSALVTDFGPGDLRGLNQLGRGPCVPEA</sequence>
<feature type="transmembrane region" description="Helical" evidence="2">
    <location>
        <begin position="98"/>
        <end position="118"/>
    </location>
</feature>
<dbReference type="GO" id="GO:0008237">
    <property type="term" value="F:metallopeptidase activity"/>
    <property type="evidence" value="ECO:0007669"/>
    <property type="project" value="InterPro"/>
</dbReference>
<accession>A0A936NEG7</accession>
<reference evidence="3 4" key="1">
    <citation type="submission" date="2020-10" db="EMBL/GenBank/DDBJ databases">
        <title>Connecting structure to function with the recovery of over 1000 high-quality activated sludge metagenome-assembled genomes encoding full-length rRNA genes using long-read sequencing.</title>
        <authorList>
            <person name="Singleton C.M."/>
            <person name="Petriglieri F."/>
            <person name="Kristensen J.M."/>
            <person name="Kirkegaard R.H."/>
            <person name="Michaelsen T.Y."/>
            <person name="Andersen M.H."/>
            <person name="Karst S.M."/>
            <person name="Dueholm M.S."/>
            <person name="Nielsen P.H."/>
            <person name="Albertsen M."/>
        </authorList>
    </citation>
    <scope>NUCLEOTIDE SEQUENCE [LARGE SCALE GENOMIC DNA]</scope>
    <source>
        <strain evidence="3">Lyne_18-Q3-R50-59_MAXAC.006</strain>
    </source>
</reference>
<evidence type="ECO:0000313" key="4">
    <source>
        <dbReference type="Proteomes" id="UP000727993"/>
    </source>
</evidence>
<keyword evidence="2" id="KW-1133">Transmembrane helix</keyword>
<dbReference type="EMBL" id="JADJZA010000008">
    <property type="protein sequence ID" value="MBK9298201.1"/>
    <property type="molecule type" value="Genomic_DNA"/>
</dbReference>
<feature type="compositionally biased region" description="Basic and acidic residues" evidence="1">
    <location>
        <begin position="80"/>
        <end position="89"/>
    </location>
</feature>
<dbReference type="Proteomes" id="UP000727993">
    <property type="component" value="Unassembled WGS sequence"/>
</dbReference>
<feature type="compositionally biased region" description="Pro residues" evidence="1">
    <location>
        <begin position="163"/>
        <end position="183"/>
    </location>
</feature>
<feature type="region of interest" description="Disordered" evidence="1">
    <location>
        <begin position="1"/>
        <end position="89"/>
    </location>
</feature>
<gene>
    <name evidence="3" type="ORF">IPN02_15465</name>
</gene>
<dbReference type="InterPro" id="IPR024079">
    <property type="entry name" value="MetalloPept_cat_dom_sf"/>
</dbReference>
<evidence type="ECO:0000256" key="2">
    <source>
        <dbReference type="SAM" id="Phobius"/>
    </source>
</evidence>
<evidence type="ECO:0008006" key="5">
    <source>
        <dbReference type="Google" id="ProtNLM"/>
    </source>
</evidence>
<dbReference type="SUPFAM" id="SSF55486">
    <property type="entry name" value="Metalloproteases ('zincins'), catalytic domain"/>
    <property type="match status" value="1"/>
</dbReference>
<keyword evidence="2" id="KW-0812">Transmembrane</keyword>
<evidence type="ECO:0000256" key="1">
    <source>
        <dbReference type="SAM" id="MobiDB-lite"/>
    </source>
</evidence>
<protein>
    <recommendedName>
        <fullName evidence="5">Matrixin family metalloprotease</fullName>
    </recommendedName>
</protein>
<evidence type="ECO:0000313" key="3">
    <source>
        <dbReference type="EMBL" id="MBK9298201.1"/>
    </source>
</evidence>
<comment type="caution">
    <text evidence="3">The sequence shown here is derived from an EMBL/GenBank/DDBJ whole genome shotgun (WGS) entry which is preliminary data.</text>
</comment>
<proteinExistence type="predicted"/>
<feature type="region of interest" description="Disordered" evidence="1">
    <location>
        <begin position="123"/>
        <end position="183"/>
    </location>
</feature>
<name>A0A936NEG7_9ACTN</name>
<organism evidence="3 4">
    <name type="scientific">Candidatus Neomicrothrix subdominans</name>
    <dbReference type="NCBI Taxonomy" id="2954438"/>
    <lineage>
        <taxon>Bacteria</taxon>
        <taxon>Bacillati</taxon>
        <taxon>Actinomycetota</taxon>
        <taxon>Acidimicrobiia</taxon>
        <taxon>Acidimicrobiales</taxon>
        <taxon>Microthrixaceae</taxon>
        <taxon>Candidatus Neomicrothrix</taxon>
    </lineage>
</organism>